<organism evidence="2 3">
    <name type="scientific">Novosphingobium indicum</name>
    <dbReference type="NCBI Taxonomy" id="462949"/>
    <lineage>
        <taxon>Bacteria</taxon>
        <taxon>Pseudomonadati</taxon>
        <taxon>Pseudomonadota</taxon>
        <taxon>Alphaproteobacteria</taxon>
        <taxon>Sphingomonadales</taxon>
        <taxon>Sphingomonadaceae</taxon>
        <taxon>Novosphingobium</taxon>
    </lineage>
</organism>
<name>A0ABQ2K2Q9_9SPHN</name>
<dbReference type="InterPro" id="IPR036237">
    <property type="entry name" value="Xyl_isomerase-like_sf"/>
</dbReference>
<evidence type="ECO:0000313" key="3">
    <source>
        <dbReference type="Proteomes" id="UP000605099"/>
    </source>
</evidence>
<dbReference type="PANTHER" id="PTHR12110">
    <property type="entry name" value="HYDROXYPYRUVATE ISOMERASE"/>
    <property type="match status" value="1"/>
</dbReference>
<dbReference type="Proteomes" id="UP000605099">
    <property type="component" value="Unassembled WGS sequence"/>
</dbReference>
<accession>A0ABQ2K2Q9</accession>
<evidence type="ECO:0000259" key="1">
    <source>
        <dbReference type="Pfam" id="PF01261"/>
    </source>
</evidence>
<keyword evidence="3" id="KW-1185">Reference proteome</keyword>
<dbReference type="SUPFAM" id="SSF51658">
    <property type="entry name" value="Xylose isomerase-like"/>
    <property type="match status" value="1"/>
</dbReference>
<evidence type="ECO:0000313" key="2">
    <source>
        <dbReference type="EMBL" id="GGN62245.1"/>
    </source>
</evidence>
<proteinExistence type="predicted"/>
<dbReference type="EMBL" id="BMLK01000044">
    <property type="protein sequence ID" value="GGN62245.1"/>
    <property type="molecule type" value="Genomic_DNA"/>
</dbReference>
<dbReference type="RefSeq" id="WP_188823685.1">
    <property type="nucleotide sequence ID" value="NZ_BMLK01000044.1"/>
</dbReference>
<gene>
    <name evidence="2" type="ORF">GCM10011349_45750</name>
</gene>
<protein>
    <recommendedName>
        <fullName evidence="1">Xylose isomerase-like TIM barrel domain-containing protein</fullName>
    </recommendedName>
</protein>
<dbReference type="Pfam" id="PF01261">
    <property type="entry name" value="AP_endonuc_2"/>
    <property type="match status" value="1"/>
</dbReference>
<dbReference type="Gene3D" id="3.20.20.150">
    <property type="entry name" value="Divalent-metal-dependent TIM barrel enzymes"/>
    <property type="match status" value="1"/>
</dbReference>
<reference evidence="3" key="1">
    <citation type="journal article" date="2019" name="Int. J. Syst. Evol. Microbiol.">
        <title>The Global Catalogue of Microorganisms (GCM) 10K type strain sequencing project: providing services to taxonomists for standard genome sequencing and annotation.</title>
        <authorList>
            <consortium name="The Broad Institute Genomics Platform"/>
            <consortium name="The Broad Institute Genome Sequencing Center for Infectious Disease"/>
            <person name="Wu L."/>
            <person name="Ma J."/>
        </authorList>
    </citation>
    <scope>NUCLEOTIDE SEQUENCE [LARGE SCALE GENOMIC DNA]</scope>
    <source>
        <strain evidence="3">CGMCC 1.6784</strain>
    </source>
</reference>
<dbReference type="InterPro" id="IPR013022">
    <property type="entry name" value="Xyl_isomerase-like_TIM-brl"/>
</dbReference>
<dbReference type="PANTHER" id="PTHR12110:SF52">
    <property type="entry name" value="XYLOSE ISOMERASE"/>
    <property type="match status" value="1"/>
</dbReference>
<feature type="domain" description="Xylose isomerase-like TIM barrel" evidence="1">
    <location>
        <begin position="31"/>
        <end position="243"/>
    </location>
</feature>
<sequence length="263" mass="28729">MINPRLSVDSMSSYSWEFEREFALWKDLGVRHAGLLMNKIETDTDRRLAALDEAGIRISTIITAGFQLADCSTWDATRETQMAMIDLAAAHQGHSIYFTTGRTVNYDWDQDAALFAEAVAPTVEHAKRKGVIAALEPTLRTSSSFCTTLADAVEIAERTGLGIVSDFGNNWMERGLAQTLKRAMPYIALVQIGDYANSGAGSRAHIGQGNLPLRRMMQDVLDAGYEGVFDLEVVSANFTAETDEAELRAGVIAASKLLDEMGV</sequence>
<dbReference type="InterPro" id="IPR050312">
    <property type="entry name" value="IolE/XylAMocC-like"/>
</dbReference>
<comment type="caution">
    <text evidence="2">The sequence shown here is derived from an EMBL/GenBank/DDBJ whole genome shotgun (WGS) entry which is preliminary data.</text>
</comment>